<dbReference type="GO" id="GO:0006654">
    <property type="term" value="P:phosphatidic acid biosynthetic process"/>
    <property type="evidence" value="ECO:0007669"/>
    <property type="project" value="TreeGrafter"/>
</dbReference>
<dbReference type="Proteomes" id="UP000274661">
    <property type="component" value="Unassembled WGS sequence"/>
</dbReference>
<feature type="domain" description="Phospholipid/glycerol acyltransferase" evidence="4">
    <location>
        <begin position="69"/>
        <end position="183"/>
    </location>
</feature>
<dbReference type="OrthoDB" id="5290997at2"/>
<reference evidence="5 6" key="1">
    <citation type="submission" date="2018-12" db="EMBL/GenBank/DDBJ databases">
        <title>Sphingomonas sp. HMF7854 Genome sequencing and assembly.</title>
        <authorList>
            <person name="Cha I."/>
            <person name="Kang H."/>
            <person name="Kim H."/>
            <person name="Kang J."/>
            <person name="Joh K."/>
        </authorList>
    </citation>
    <scope>NUCLEOTIDE SEQUENCE [LARGE SCALE GENOMIC DNA]</scope>
    <source>
        <strain evidence="5 6">HMF7854</strain>
    </source>
</reference>
<dbReference type="AlphaFoldDB" id="A0A3R9X691"/>
<dbReference type="SMART" id="SM00563">
    <property type="entry name" value="PlsC"/>
    <property type="match status" value="1"/>
</dbReference>
<evidence type="ECO:0000256" key="2">
    <source>
        <dbReference type="ARBA" id="ARBA00022679"/>
    </source>
</evidence>
<protein>
    <submittedName>
        <fullName evidence="5">1-acyl-sn-glycerol-3-phosphate acyltransferase</fullName>
    </submittedName>
</protein>
<evidence type="ECO:0000256" key="1">
    <source>
        <dbReference type="ARBA" id="ARBA00005189"/>
    </source>
</evidence>
<evidence type="ECO:0000256" key="3">
    <source>
        <dbReference type="ARBA" id="ARBA00023315"/>
    </source>
</evidence>
<evidence type="ECO:0000313" key="6">
    <source>
        <dbReference type="Proteomes" id="UP000274661"/>
    </source>
</evidence>
<keyword evidence="2 5" id="KW-0808">Transferase</keyword>
<dbReference type="CDD" id="cd07989">
    <property type="entry name" value="LPLAT_AGPAT-like"/>
    <property type="match status" value="1"/>
</dbReference>
<evidence type="ECO:0000313" key="5">
    <source>
        <dbReference type="EMBL" id="RST29778.1"/>
    </source>
</evidence>
<accession>A0A3R9X691</accession>
<proteinExistence type="predicted"/>
<dbReference type="InterPro" id="IPR002123">
    <property type="entry name" value="Plipid/glycerol_acylTrfase"/>
</dbReference>
<keyword evidence="6" id="KW-1185">Reference proteome</keyword>
<dbReference type="SUPFAM" id="SSF69593">
    <property type="entry name" value="Glycerol-3-phosphate (1)-acyltransferase"/>
    <property type="match status" value="1"/>
</dbReference>
<dbReference type="PANTHER" id="PTHR10434">
    <property type="entry name" value="1-ACYL-SN-GLYCEROL-3-PHOSPHATE ACYLTRANSFERASE"/>
    <property type="match status" value="1"/>
</dbReference>
<dbReference type="PANTHER" id="PTHR10434:SF11">
    <property type="entry name" value="1-ACYL-SN-GLYCEROL-3-PHOSPHATE ACYLTRANSFERASE"/>
    <property type="match status" value="1"/>
</dbReference>
<comment type="pathway">
    <text evidence="1">Lipid metabolism.</text>
</comment>
<organism evidence="5 6">
    <name type="scientific">Sphingomonas ginkgonis</name>
    <dbReference type="NCBI Taxonomy" id="2315330"/>
    <lineage>
        <taxon>Bacteria</taxon>
        <taxon>Pseudomonadati</taxon>
        <taxon>Pseudomonadota</taxon>
        <taxon>Alphaproteobacteria</taxon>
        <taxon>Sphingomonadales</taxon>
        <taxon>Sphingomonadaceae</taxon>
        <taxon>Sphingomonas</taxon>
    </lineage>
</organism>
<keyword evidence="3 5" id="KW-0012">Acyltransferase</keyword>
<gene>
    <name evidence="5" type="ORF">HMF7854_02270</name>
</gene>
<dbReference type="EMBL" id="RWJF01000001">
    <property type="protein sequence ID" value="RST29778.1"/>
    <property type="molecule type" value="Genomic_DNA"/>
</dbReference>
<evidence type="ECO:0000259" key="4">
    <source>
        <dbReference type="SMART" id="SM00563"/>
    </source>
</evidence>
<dbReference type="Pfam" id="PF01553">
    <property type="entry name" value="Acyltransferase"/>
    <property type="match status" value="1"/>
</dbReference>
<name>A0A3R9X691_9SPHN</name>
<sequence length="232" mass="25884">MMRLRSLLFAVLFYGGTVYYVLSSFLVALAGTPAMRRHVHQWTRYHHWLVTRLLRIPIEWEGEIPRGCWLIAVKHQAEAETLEVVRRGDTPVIVLKRELSDTPGLGWVMRRYGVIPVDREAGAKALREMLAAGKAAKAVNRAVVIYPEGTRTRVGDMPPLRSGFAGLYRALGLPVVPIAVDSGRAMAGLMKRPGRIRFAVGETIPAGLRRDEIEARVHAAINRFELAAEDRA</sequence>
<dbReference type="GO" id="GO:0003841">
    <property type="term" value="F:1-acylglycerol-3-phosphate O-acyltransferase activity"/>
    <property type="evidence" value="ECO:0007669"/>
    <property type="project" value="TreeGrafter"/>
</dbReference>
<comment type="caution">
    <text evidence="5">The sequence shown here is derived from an EMBL/GenBank/DDBJ whole genome shotgun (WGS) entry which is preliminary data.</text>
</comment>